<comment type="caution">
    <text evidence="1">The sequence shown here is derived from an EMBL/GenBank/DDBJ whole genome shotgun (WGS) entry which is preliminary data.</text>
</comment>
<keyword evidence="2" id="KW-1185">Reference proteome</keyword>
<evidence type="ECO:0000313" key="1">
    <source>
        <dbReference type="EMBL" id="PZA18837.1"/>
    </source>
</evidence>
<dbReference type="Proteomes" id="UP000247602">
    <property type="component" value="Unassembled WGS sequence"/>
</dbReference>
<keyword evidence="1" id="KW-0347">Helicase</keyword>
<reference evidence="1 2" key="1">
    <citation type="submission" date="2018-06" db="EMBL/GenBank/DDBJ databases">
        <title>Draft genome sequence of Modestobacter versicolor CP153-2.</title>
        <authorList>
            <person name="Gundlapally S.R."/>
        </authorList>
    </citation>
    <scope>NUCLEOTIDE SEQUENCE [LARGE SCALE GENOMIC DNA]</scope>
    <source>
        <strain evidence="1 2">CP153-2</strain>
    </source>
</reference>
<feature type="non-terminal residue" evidence="1">
    <location>
        <position position="1"/>
    </location>
</feature>
<organism evidence="1 2">
    <name type="scientific">Modestobacter versicolor</name>
    <dbReference type="NCBI Taxonomy" id="429133"/>
    <lineage>
        <taxon>Bacteria</taxon>
        <taxon>Bacillati</taxon>
        <taxon>Actinomycetota</taxon>
        <taxon>Actinomycetes</taxon>
        <taxon>Geodermatophilales</taxon>
        <taxon>Geodermatophilaceae</taxon>
        <taxon>Modestobacter</taxon>
    </lineage>
</organism>
<proteinExistence type="predicted"/>
<gene>
    <name evidence="1" type="ORF">DMO24_23960</name>
</gene>
<evidence type="ECO:0000313" key="2">
    <source>
        <dbReference type="Proteomes" id="UP000247602"/>
    </source>
</evidence>
<name>A0A323V270_9ACTN</name>
<dbReference type="GO" id="GO:0004386">
    <property type="term" value="F:helicase activity"/>
    <property type="evidence" value="ECO:0007669"/>
    <property type="project" value="UniProtKB-KW"/>
</dbReference>
<protein>
    <submittedName>
        <fullName evidence="1">Helicase SNF2</fullName>
    </submittedName>
</protein>
<keyword evidence="1" id="KW-0067">ATP-binding</keyword>
<keyword evidence="1" id="KW-0547">Nucleotide-binding</keyword>
<dbReference type="AlphaFoldDB" id="A0A323V270"/>
<accession>A0A323V270</accession>
<dbReference type="EMBL" id="QKNV01000596">
    <property type="protein sequence ID" value="PZA18837.1"/>
    <property type="molecule type" value="Genomic_DNA"/>
</dbReference>
<sequence length="131" mass="14727">PGTRQRLVRLRPVVPGRQGRWVRTGVSWRQLQYDTSRATWDPLHLAAMRALHATHQAARNQYYSYAPVDVYLHEFGPGLWRLLAEAVADGVPLMTADRAPRPVLLAEGDADVAVDLRRDGRSTALHAVLRL</sequence>
<keyword evidence="1" id="KW-0378">Hydrolase</keyword>
<feature type="non-terminal residue" evidence="1">
    <location>
        <position position="131"/>
    </location>
</feature>